<accession>A0AAD7Z3V3</accession>
<organism evidence="2 3">
    <name type="scientific">Mythimna separata</name>
    <name type="common">Oriental armyworm</name>
    <name type="synonym">Pseudaletia separata</name>
    <dbReference type="NCBI Taxonomy" id="271217"/>
    <lineage>
        <taxon>Eukaryota</taxon>
        <taxon>Metazoa</taxon>
        <taxon>Ecdysozoa</taxon>
        <taxon>Arthropoda</taxon>
        <taxon>Hexapoda</taxon>
        <taxon>Insecta</taxon>
        <taxon>Pterygota</taxon>
        <taxon>Neoptera</taxon>
        <taxon>Endopterygota</taxon>
        <taxon>Lepidoptera</taxon>
        <taxon>Glossata</taxon>
        <taxon>Ditrysia</taxon>
        <taxon>Noctuoidea</taxon>
        <taxon>Noctuidae</taxon>
        <taxon>Noctuinae</taxon>
        <taxon>Hadenini</taxon>
        <taxon>Mythimna</taxon>
    </lineage>
</organism>
<feature type="compositionally biased region" description="Basic and acidic residues" evidence="1">
    <location>
        <begin position="120"/>
        <end position="129"/>
    </location>
</feature>
<feature type="region of interest" description="Disordered" evidence="1">
    <location>
        <begin position="462"/>
        <end position="488"/>
    </location>
</feature>
<feature type="compositionally biased region" description="Polar residues" evidence="1">
    <location>
        <begin position="305"/>
        <end position="319"/>
    </location>
</feature>
<feature type="compositionally biased region" description="Basic and acidic residues" evidence="1">
    <location>
        <begin position="462"/>
        <end position="471"/>
    </location>
</feature>
<feature type="region of interest" description="Disordered" evidence="1">
    <location>
        <begin position="120"/>
        <end position="187"/>
    </location>
</feature>
<feature type="compositionally biased region" description="Basic residues" evidence="1">
    <location>
        <begin position="329"/>
        <end position="342"/>
    </location>
</feature>
<feature type="compositionally biased region" description="Basic and acidic residues" evidence="1">
    <location>
        <begin position="753"/>
        <end position="765"/>
    </location>
</feature>
<feature type="compositionally biased region" description="Basic residues" evidence="1">
    <location>
        <begin position="472"/>
        <end position="486"/>
    </location>
</feature>
<keyword evidence="3" id="KW-1185">Reference proteome</keyword>
<feature type="region of interest" description="Disordered" evidence="1">
    <location>
        <begin position="205"/>
        <end position="342"/>
    </location>
</feature>
<evidence type="ECO:0008006" key="4">
    <source>
        <dbReference type="Google" id="ProtNLM"/>
    </source>
</evidence>
<evidence type="ECO:0000256" key="1">
    <source>
        <dbReference type="SAM" id="MobiDB-lite"/>
    </source>
</evidence>
<dbReference type="AlphaFoldDB" id="A0AAD7Z3V3"/>
<sequence>MTEKLEPKKSKKEVEEETRSKKLLVTPLIIRRSEEVGTPQVIGPRQLREAERAKRAATLFECELSRKHEEFYSFVNDKEEGSWQGTGTKDDEDQITSCASSPEHIYEVIKQTVCAEVHPNQETKPKQIKDPTVTKPTPTDNDIEQNVKLVQKDKVVSQNESAKVEPRPGPSKSLPVKPTSALKSTDTWQRTLPVKRTLPKNVESNYDFKGKKGAKPCAVQPKSATHSTVARKQERPAETKVILQNENTTPVKAAQSRPPPSSVVCGSSCSNTPEAKPKLQDTKTTQTESIIVARHKSLDKPERSPSITRAVQTNLTDSDTSSRENERRRERKNSKTRRKKRLKECPARSIYDLLAAAKVVCSRESHDCTPIADLRDEYIDNLYKQFLNERNGSMEDPPPPAPPDPLQDLRQVYTDNFGRLVPTLTKFVPYQDPRIANLLLERHQPQSLQTLNFASDSLLSEAKSELEDRNPSRHRRSRERRRKKMGRMNALDDHERKIIIEFCHLLEKSKQLFNGLRELPQYGHKQWHGYFGKTFDVYTKLWKFQQQHRAILDSKYGLKRWQIGEIASKIGQLYYHFYLRTSDTAYLNEAFSFYYAIRGRSYYTQACKEDKCELMVKKLRYYARFIVASLLLKKVHLVEDLLRELDKQIIEYGNAYEPDDQNEWRIVADEVRTFINVETVVDVIHPREYSCLLSHRLSAPIGPPNAHALDKASPLALTLREALIIGSNSTQLKFSELTMDMYRIMQTLEREPNTDINHLYDESPRQRNPPTPSAINNKGYNLDGTYNTGEAPHKQMLFKPSPNQIFLYLSSAIDDLPPNGVVLLYISAEGLIVPNSKHPEEAGGYDSGGLITTSKTDVLREASTSKEGKGLAPKLKEAPVLHPGDLYPFTRRPMFVIVDSDNSFIFTNLPRFFGQPLIILMSPIELPSTLYPGTDDQRMEGSLFTLFLHDPLSAVCLCCDIKRMPLEDWERAQSCIDAYLKEAGILLSRIRDCSYGLFLSDDFLRLLILRFIFCETILRMHRMFRGRAQRTRCSPALPDDLYEHPILTRIIMELAAKLQVRGHFHDPAAVQRE</sequence>
<feature type="region of interest" description="Disordered" evidence="1">
    <location>
        <begin position="753"/>
        <end position="786"/>
    </location>
</feature>
<reference evidence="2" key="1">
    <citation type="submission" date="2023-03" db="EMBL/GenBank/DDBJ databases">
        <title>Chromosome-level genomes of two armyworms, Mythimna separata and Mythimna loreyi, provide insights into the biosynthesis and reception of sex pheromones.</title>
        <authorList>
            <person name="Zhao H."/>
        </authorList>
    </citation>
    <scope>NUCLEOTIDE SEQUENCE</scope>
    <source>
        <strain evidence="2">BeijingLab</strain>
        <tissue evidence="2">Pupa</tissue>
    </source>
</reference>
<feature type="compositionally biased region" description="Polar residues" evidence="1">
    <location>
        <begin position="773"/>
        <end position="786"/>
    </location>
</feature>
<evidence type="ECO:0000313" key="3">
    <source>
        <dbReference type="Proteomes" id="UP001231518"/>
    </source>
</evidence>
<feature type="compositionally biased region" description="Low complexity" evidence="1">
    <location>
        <begin position="130"/>
        <end position="140"/>
    </location>
</feature>
<dbReference type="Pfam" id="PF12070">
    <property type="entry name" value="SCAI"/>
    <property type="match status" value="1"/>
</dbReference>
<name>A0AAD7Z3V3_MYTSE</name>
<dbReference type="PANTHER" id="PTHR21243">
    <property type="entry name" value="PROTEIN SCAI"/>
    <property type="match status" value="1"/>
</dbReference>
<proteinExistence type="predicted"/>
<dbReference type="InterPro" id="IPR022709">
    <property type="entry name" value="SCAI"/>
</dbReference>
<evidence type="ECO:0000313" key="2">
    <source>
        <dbReference type="EMBL" id="KAJ8737294.1"/>
    </source>
</evidence>
<dbReference type="GO" id="GO:0003714">
    <property type="term" value="F:transcription corepressor activity"/>
    <property type="evidence" value="ECO:0007669"/>
    <property type="project" value="InterPro"/>
</dbReference>
<dbReference type="GO" id="GO:0006351">
    <property type="term" value="P:DNA-templated transcription"/>
    <property type="evidence" value="ECO:0007669"/>
    <property type="project" value="InterPro"/>
</dbReference>
<gene>
    <name evidence="2" type="ORF">PYW07_000565</name>
</gene>
<dbReference type="EMBL" id="JARGEI010000001">
    <property type="protein sequence ID" value="KAJ8737294.1"/>
    <property type="molecule type" value="Genomic_DNA"/>
</dbReference>
<dbReference type="Proteomes" id="UP001231518">
    <property type="component" value="Chromosome 1"/>
</dbReference>
<protein>
    <recommendedName>
        <fullName evidence="4">Protein SCAI</fullName>
    </recommendedName>
</protein>
<comment type="caution">
    <text evidence="2">The sequence shown here is derived from an EMBL/GenBank/DDBJ whole genome shotgun (WGS) entry which is preliminary data.</text>
</comment>